<keyword evidence="1" id="KW-0238">DNA-binding</keyword>
<dbReference type="CDD" id="cd04765">
    <property type="entry name" value="HTH_MlrA-like_sg2"/>
    <property type="match status" value="1"/>
</dbReference>
<dbReference type="SMART" id="SM00422">
    <property type="entry name" value="HTH_MERR"/>
    <property type="match status" value="1"/>
</dbReference>
<keyword evidence="4" id="KW-1185">Reference proteome</keyword>
<dbReference type="InterPro" id="IPR009061">
    <property type="entry name" value="DNA-bd_dom_put_sf"/>
</dbReference>
<dbReference type="KEGG" id="daf:Desaf_0811"/>
<dbReference type="GO" id="GO:0003677">
    <property type="term" value="F:DNA binding"/>
    <property type="evidence" value="ECO:0007669"/>
    <property type="project" value="UniProtKB-KW"/>
</dbReference>
<dbReference type="GO" id="GO:0003700">
    <property type="term" value="F:DNA-binding transcription factor activity"/>
    <property type="evidence" value="ECO:0007669"/>
    <property type="project" value="InterPro"/>
</dbReference>
<organism evidence="3 4">
    <name type="scientific">Desulfocurvibacter africanus subsp. africanus str. Walvis Bay</name>
    <dbReference type="NCBI Taxonomy" id="690850"/>
    <lineage>
        <taxon>Bacteria</taxon>
        <taxon>Pseudomonadati</taxon>
        <taxon>Thermodesulfobacteriota</taxon>
        <taxon>Desulfovibrionia</taxon>
        <taxon>Desulfovibrionales</taxon>
        <taxon>Desulfovibrionaceae</taxon>
        <taxon>Desulfocurvibacter</taxon>
    </lineage>
</organism>
<dbReference type="RefSeq" id="WP_014258991.1">
    <property type="nucleotide sequence ID" value="NC_016629.1"/>
</dbReference>
<dbReference type="PANTHER" id="PTHR30204:SF15">
    <property type="entry name" value="BLL5018 PROTEIN"/>
    <property type="match status" value="1"/>
</dbReference>
<dbReference type="Pfam" id="PF13411">
    <property type="entry name" value="MerR_1"/>
    <property type="match status" value="1"/>
</dbReference>
<accession>F3YW59</accession>
<dbReference type="PANTHER" id="PTHR30204">
    <property type="entry name" value="REDOX-CYCLING DRUG-SENSING TRANSCRIPTIONAL ACTIVATOR SOXR"/>
    <property type="match status" value="1"/>
</dbReference>
<dbReference type="eggNOG" id="COG0789">
    <property type="taxonomic scope" value="Bacteria"/>
</dbReference>
<name>F3YW59_DESAF</name>
<evidence type="ECO:0000313" key="4">
    <source>
        <dbReference type="Proteomes" id="UP000007844"/>
    </source>
</evidence>
<reference evidence="3 4" key="1">
    <citation type="journal article" date="2011" name="J. Bacteriol.">
        <title>Genome sequence of the mercury-methylating and pleomorphic Desulfovibrio africanus Strain Walvis Bay.</title>
        <authorList>
            <person name="Brown S.D."/>
            <person name="Wall J.D."/>
            <person name="Kucken A.M."/>
            <person name="Gilmour C.C."/>
            <person name="Podar M."/>
            <person name="Brandt C.C."/>
            <person name="Teshima H."/>
            <person name="Detter J.C."/>
            <person name="Han C.S."/>
            <person name="Land M.L."/>
            <person name="Lucas S."/>
            <person name="Han J."/>
            <person name="Pennacchio L."/>
            <person name="Nolan M."/>
            <person name="Pitluck S."/>
            <person name="Woyke T."/>
            <person name="Goodwin L."/>
            <person name="Palumbo A.V."/>
            <person name="Elias D.A."/>
        </authorList>
    </citation>
    <scope>NUCLEOTIDE SEQUENCE [LARGE SCALE GENOMIC DNA]</scope>
    <source>
        <strain evidence="3 4">Walvis Bay</strain>
    </source>
</reference>
<dbReference type="PROSITE" id="PS50937">
    <property type="entry name" value="HTH_MERR_2"/>
    <property type="match status" value="1"/>
</dbReference>
<dbReference type="AlphaFoldDB" id="F3YW59"/>
<dbReference type="SUPFAM" id="SSF46955">
    <property type="entry name" value="Putative DNA-binding domain"/>
    <property type="match status" value="1"/>
</dbReference>
<evidence type="ECO:0000313" key="3">
    <source>
        <dbReference type="EMBL" id="EGJ49162.1"/>
    </source>
</evidence>
<evidence type="ECO:0000256" key="1">
    <source>
        <dbReference type="ARBA" id="ARBA00023125"/>
    </source>
</evidence>
<dbReference type="HOGENOM" id="CLU_045945_4_2_7"/>
<proteinExistence type="predicted"/>
<dbReference type="InterPro" id="IPR047057">
    <property type="entry name" value="MerR_fam"/>
</dbReference>
<sequence>MDAQDFPAGKPSDGARLYKIGQAADLLGVKPFVLRFWESEFPQLQPIRTASGQRMYTQEHIELVRRIQHLLYEQGLTIEGARKALEENGRRGLLKEIEAELLQIKRLLER</sequence>
<dbReference type="Proteomes" id="UP000007844">
    <property type="component" value="Chromosome"/>
</dbReference>
<feature type="domain" description="HTH merR-type" evidence="2">
    <location>
        <begin position="17"/>
        <end position="87"/>
    </location>
</feature>
<evidence type="ECO:0000259" key="2">
    <source>
        <dbReference type="PROSITE" id="PS50937"/>
    </source>
</evidence>
<dbReference type="EMBL" id="CP003221">
    <property type="protein sequence ID" value="EGJ49162.1"/>
    <property type="molecule type" value="Genomic_DNA"/>
</dbReference>
<gene>
    <name evidence="3" type="ORF">Desaf_0811</name>
</gene>
<dbReference type="Gene3D" id="1.10.1660.10">
    <property type="match status" value="1"/>
</dbReference>
<protein>
    <submittedName>
        <fullName evidence="3">Regulatory protein MerR</fullName>
    </submittedName>
</protein>
<dbReference type="InterPro" id="IPR000551">
    <property type="entry name" value="MerR-type_HTH_dom"/>
</dbReference>
<dbReference type="STRING" id="690850.Desaf_0811"/>